<dbReference type="Proteomes" id="UP000014523">
    <property type="component" value="Unassembled WGS sequence"/>
</dbReference>
<dbReference type="AlphaFoldDB" id="A0A829HH60"/>
<name>A0A829HH60_9GAMM</name>
<dbReference type="RefSeq" id="WP_016541587.1">
    <property type="nucleotide sequence ID" value="NZ_ASQH01000011.1"/>
</dbReference>
<gene>
    <name evidence="1" type="ORF">F957_02757</name>
</gene>
<keyword evidence="2" id="KW-1185">Reference proteome</keyword>
<comment type="caution">
    <text evidence="1">The sequence shown here is derived from an EMBL/GenBank/DDBJ whole genome shotgun (WGS) entry which is preliminary data.</text>
</comment>
<protein>
    <submittedName>
        <fullName evidence="1">Uncharacterized protein</fullName>
    </submittedName>
</protein>
<reference evidence="1 2" key="1">
    <citation type="submission" date="2013-06" db="EMBL/GenBank/DDBJ databases">
        <title>The Genome Sequence of Acinetobacter gyllenbergii CIP 110306.</title>
        <authorList>
            <consortium name="The Broad Institute Genome Sequencing Platform"/>
            <consortium name="The Broad Institute Genome Sequencing Center for Infectious Disease"/>
            <person name="Cerqueira G."/>
            <person name="Feldgarden M."/>
            <person name="Courvalin P."/>
            <person name="Perichon B."/>
            <person name="Grillot-Courvalin C."/>
            <person name="Clermont D."/>
            <person name="Rocha E."/>
            <person name="Yoon E.-J."/>
            <person name="Nemec A."/>
            <person name="Young S.K."/>
            <person name="Zeng Q."/>
            <person name="Gargeya S."/>
            <person name="Fitzgerald M."/>
            <person name="Abouelleil A."/>
            <person name="Alvarado L."/>
            <person name="Berlin A.M."/>
            <person name="Chapman S.B."/>
            <person name="Dewar J."/>
            <person name="Goldberg J."/>
            <person name="Griggs A."/>
            <person name="Gujja S."/>
            <person name="Hansen M."/>
            <person name="Howarth C."/>
            <person name="Imamovic A."/>
            <person name="Larimer J."/>
            <person name="McCowan C."/>
            <person name="Murphy C."/>
            <person name="Pearson M."/>
            <person name="Priest M."/>
            <person name="Roberts A."/>
            <person name="Saif S."/>
            <person name="Shea T."/>
            <person name="Sykes S."/>
            <person name="Wortman J."/>
            <person name="Nusbaum C."/>
            <person name="Birren B."/>
        </authorList>
    </citation>
    <scope>NUCLEOTIDE SEQUENCE [LARGE SCALE GENOMIC DNA]</scope>
    <source>
        <strain evidence="1 2">CIP 110306</strain>
    </source>
</reference>
<accession>A0A829HH60</accession>
<dbReference type="EMBL" id="ATGG01000021">
    <property type="protein sequence ID" value="EPF77279.1"/>
    <property type="molecule type" value="Genomic_DNA"/>
</dbReference>
<evidence type="ECO:0000313" key="1">
    <source>
        <dbReference type="EMBL" id="EPF77279.1"/>
    </source>
</evidence>
<organism evidence="1 2">
    <name type="scientific">Acinetobacter gyllenbergii CIP 110306 = MTCC 11365</name>
    <dbReference type="NCBI Taxonomy" id="1217657"/>
    <lineage>
        <taxon>Bacteria</taxon>
        <taxon>Pseudomonadati</taxon>
        <taxon>Pseudomonadota</taxon>
        <taxon>Gammaproteobacteria</taxon>
        <taxon>Moraxellales</taxon>
        <taxon>Moraxellaceae</taxon>
        <taxon>Acinetobacter</taxon>
    </lineage>
</organism>
<sequence length="62" mass="7536">MAEEKLEQGWIRVRLTDSQNADLPCLKDRKGNLVKVYDYEWKELKFNTGARFVVWRGQQWKY</sequence>
<proteinExistence type="predicted"/>
<evidence type="ECO:0000313" key="2">
    <source>
        <dbReference type="Proteomes" id="UP000014523"/>
    </source>
</evidence>